<dbReference type="EMBL" id="CAAALY010015081">
    <property type="protein sequence ID" value="VEL12547.1"/>
    <property type="molecule type" value="Genomic_DNA"/>
</dbReference>
<comment type="caution">
    <text evidence="1">The sequence shown here is derived from an EMBL/GenBank/DDBJ whole genome shotgun (WGS) entry which is preliminary data.</text>
</comment>
<sequence length="216" mass="24085">MSATGLRIGASYLDPSSDNSYSIRLLESKSEHDYARSPRGPLPIGLIPNAGIVYHRPRDPRSSVVSPTMSYAPGCNLIWPNLGPGYYPCSSPSSSFFGSFHQMNNSMLTPRSPSSQIGLYRNLSPTQTQEQQSTCPNPRFTNVFYQLPGPVSYPKGHFVSPIVMPMRMNTARQSGSESGFDTSQVQLMARRPGPFQNRPQVLDLFRFHRSYKYSPL</sequence>
<dbReference type="Proteomes" id="UP000784294">
    <property type="component" value="Unassembled WGS sequence"/>
</dbReference>
<proteinExistence type="predicted"/>
<name>A0A448WIF4_9PLAT</name>
<accession>A0A448WIF4</accession>
<organism evidence="1 2">
    <name type="scientific">Protopolystoma xenopodis</name>
    <dbReference type="NCBI Taxonomy" id="117903"/>
    <lineage>
        <taxon>Eukaryota</taxon>
        <taxon>Metazoa</taxon>
        <taxon>Spiralia</taxon>
        <taxon>Lophotrochozoa</taxon>
        <taxon>Platyhelminthes</taxon>
        <taxon>Monogenea</taxon>
        <taxon>Polyopisthocotylea</taxon>
        <taxon>Polystomatidea</taxon>
        <taxon>Polystomatidae</taxon>
        <taxon>Protopolystoma</taxon>
    </lineage>
</organism>
<evidence type="ECO:0000313" key="1">
    <source>
        <dbReference type="EMBL" id="VEL12547.1"/>
    </source>
</evidence>
<evidence type="ECO:0000313" key="2">
    <source>
        <dbReference type="Proteomes" id="UP000784294"/>
    </source>
</evidence>
<protein>
    <submittedName>
        <fullName evidence="1">Uncharacterized protein</fullName>
    </submittedName>
</protein>
<gene>
    <name evidence="1" type="ORF">PXEA_LOCUS5987</name>
</gene>
<keyword evidence="2" id="KW-1185">Reference proteome</keyword>
<reference evidence="1" key="1">
    <citation type="submission" date="2018-11" db="EMBL/GenBank/DDBJ databases">
        <authorList>
            <consortium name="Pathogen Informatics"/>
        </authorList>
    </citation>
    <scope>NUCLEOTIDE SEQUENCE</scope>
</reference>
<dbReference type="AlphaFoldDB" id="A0A448WIF4"/>